<feature type="compositionally biased region" description="Basic and acidic residues" evidence="15">
    <location>
        <begin position="77"/>
        <end position="92"/>
    </location>
</feature>
<protein>
    <submittedName>
        <fullName evidence="19">Penicillin-binding protein 1A</fullName>
    </submittedName>
</protein>
<dbReference type="Pfam" id="PF00912">
    <property type="entry name" value="Transgly"/>
    <property type="match status" value="1"/>
</dbReference>
<feature type="domain" description="Glycosyl transferase family 51" evidence="18">
    <location>
        <begin position="162"/>
        <end position="325"/>
    </location>
</feature>
<dbReference type="PANTHER" id="PTHR32282">
    <property type="entry name" value="BINDING PROTEIN TRANSPEPTIDASE, PUTATIVE-RELATED"/>
    <property type="match status" value="1"/>
</dbReference>
<dbReference type="GO" id="GO:0008658">
    <property type="term" value="F:penicillin binding"/>
    <property type="evidence" value="ECO:0007669"/>
    <property type="project" value="InterPro"/>
</dbReference>
<evidence type="ECO:0000256" key="13">
    <source>
        <dbReference type="ARBA" id="ARBA00034000"/>
    </source>
</evidence>
<keyword evidence="6" id="KW-0328">Glycosyltransferase</keyword>
<dbReference type="InterPro" id="IPR001460">
    <property type="entry name" value="PCN-bd_Tpept"/>
</dbReference>
<dbReference type="UniPathway" id="UPA00219"/>
<dbReference type="GO" id="GO:0009002">
    <property type="term" value="F:serine-type D-Ala-D-Ala carboxypeptidase activity"/>
    <property type="evidence" value="ECO:0007669"/>
    <property type="project" value="UniProtKB-EC"/>
</dbReference>
<evidence type="ECO:0000256" key="16">
    <source>
        <dbReference type="SAM" id="Phobius"/>
    </source>
</evidence>
<evidence type="ECO:0000256" key="2">
    <source>
        <dbReference type="ARBA" id="ARBA00007090"/>
    </source>
</evidence>
<dbReference type="InterPro" id="IPR050396">
    <property type="entry name" value="Glycosyltr_51/Transpeptidase"/>
</dbReference>
<dbReference type="InterPro" id="IPR001264">
    <property type="entry name" value="Glyco_trans_51"/>
</dbReference>
<dbReference type="OrthoDB" id="9766909at2"/>
<dbReference type="Gene3D" id="1.10.3810.10">
    <property type="entry name" value="Biosynthetic peptidoglycan transglycosylase-like"/>
    <property type="match status" value="1"/>
</dbReference>
<dbReference type="AlphaFoldDB" id="A0A561QRE5"/>
<evidence type="ECO:0000259" key="17">
    <source>
        <dbReference type="Pfam" id="PF00905"/>
    </source>
</evidence>
<reference evidence="19 20" key="1">
    <citation type="submission" date="2019-06" db="EMBL/GenBank/DDBJ databases">
        <title>Sorghum-associated microbial communities from plants grown in Nebraska, USA.</title>
        <authorList>
            <person name="Schachtman D."/>
        </authorList>
    </citation>
    <scope>NUCLEOTIDE SEQUENCE [LARGE SCALE GENOMIC DNA]</scope>
    <source>
        <strain evidence="19 20">1225</strain>
    </source>
</reference>
<dbReference type="RefSeq" id="WP_145638290.1">
    <property type="nucleotide sequence ID" value="NZ_VIWP01000004.1"/>
</dbReference>
<dbReference type="GO" id="GO:0071555">
    <property type="term" value="P:cell wall organization"/>
    <property type="evidence" value="ECO:0007669"/>
    <property type="project" value="UniProtKB-KW"/>
</dbReference>
<keyword evidence="12" id="KW-0961">Cell wall biogenesis/degradation</keyword>
<dbReference type="EMBL" id="VIWP01000004">
    <property type="protein sequence ID" value="TWF52872.1"/>
    <property type="molecule type" value="Genomic_DNA"/>
</dbReference>
<evidence type="ECO:0000256" key="7">
    <source>
        <dbReference type="ARBA" id="ARBA00022679"/>
    </source>
</evidence>
<comment type="caution">
    <text evidence="19">The sequence shown here is derived from an EMBL/GenBank/DDBJ whole genome shotgun (WGS) entry which is preliminary data.</text>
</comment>
<feature type="region of interest" description="Disordered" evidence="15">
    <location>
        <begin position="725"/>
        <end position="812"/>
    </location>
</feature>
<organism evidence="19 20">
    <name type="scientific">Neorhizobium alkalisoli</name>
    <dbReference type="NCBI Taxonomy" id="528178"/>
    <lineage>
        <taxon>Bacteria</taxon>
        <taxon>Pseudomonadati</taxon>
        <taxon>Pseudomonadota</taxon>
        <taxon>Alphaproteobacteria</taxon>
        <taxon>Hyphomicrobiales</taxon>
        <taxon>Rhizobiaceae</taxon>
        <taxon>Rhizobium/Agrobacterium group</taxon>
        <taxon>Neorhizobium</taxon>
    </lineage>
</organism>
<dbReference type="SUPFAM" id="SSF53955">
    <property type="entry name" value="Lysozyme-like"/>
    <property type="match status" value="1"/>
</dbReference>
<dbReference type="GO" id="GO:0030288">
    <property type="term" value="C:outer membrane-bounded periplasmic space"/>
    <property type="evidence" value="ECO:0007669"/>
    <property type="project" value="TreeGrafter"/>
</dbReference>
<dbReference type="FunFam" id="1.10.3810.10:FF:000001">
    <property type="entry name" value="Penicillin-binding protein 1A"/>
    <property type="match status" value="1"/>
</dbReference>
<accession>A0A561QRE5</accession>
<dbReference type="InterPro" id="IPR012338">
    <property type="entry name" value="Beta-lactam/transpept-like"/>
</dbReference>
<evidence type="ECO:0000259" key="18">
    <source>
        <dbReference type="Pfam" id="PF00912"/>
    </source>
</evidence>
<feature type="compositionally biased region" description="Low complexity" evidence="15">
    <location>
        <begin position="741"/>
        <end position="790"/>
    </location>
</feature>
<evidence type="ECO:0000256" key="4">
    <source>
        <dbReference type="ARBA" id="ARBA00022645"/>
    </source>
</evidence>
<dbReference type="Gene3D" id="3.40.710.10">
    <property type="entry name" value="DD-peptidase/beta-lactamase superfamily"/>
    <property type="match status" value="1"/>
</dbReference>
<comment type="similarity">
    <text evidence="2">In the C-terminal section; belongs to the transpeptidase family.</text>
</comment>
<evidence type="ECO:0000256" key="11">
    <source>
        <dbReference type="ARBA" id="ARBA00023268"/>
    </source>
</evidence>
<sequence length="890" mass="96581">MAARKSDRRVEPSFEGARQNEDFRLDADDRISGSGRGKRRVPKAEVEFDDDDDQDDRDEEPVARSRPSRAPRNKQAPRRERESRGRERRREREGGGFFAGIRRLIYWCVVLAIWAGIGVGGLVLYYGARMPSASTWTIPDRPPNMKITSNDGSVLANRGTTGGEALALEDMSPYLPQAVIAIEDRRFYSHFGVDPLGLARAFVNNITGQPIQGGSTITQQLAKNLFLSPDRTFERKIQEVLLSFWLEHTFTKDQILAMYLNRVFFGSNAYGVEAASRRYFNKSARDVSLGEAATIAGLLKAPSRLSPARDPEAAEARAQVVLGAMRQEGFITDSDLKTAMSQPPTKAKSNWTGAQQYAADMVVDEVKSLIGEPKTDIVVETTIDRRLEDAADKVLNEVLKKDGAKSNVSQAALVSVDATGAIRALVGGRDYGESQFNRATKAKRQPGSSFKPFVYAAALESGLRPDTIRNDTPVRIGNWTPENYEKEYKGPVPLSYAIAHSLNTIAAQLVMEVGPDKVIALAHRLGVDSEIQPNASIALGTSEVSPLELTSAYAAFMNGGYKATPHIVKRITDPDGKVLYDADYSNPPRVLSAPLTAAMNSMMAGVVNEGTGRAARIDGWQAAGKSGTTQSFRDAWFVGFTSIMTTGIWMGNDDGAFMKKVTGGGLPAKAWKEYMTVAMKGYTPTPLFGSNSGLALPPATEQPQAPTTTIGEIISGILPGSTGNKLPAGAVQGNFPPAPAPAQQAPAQQAPAQAEASLEQLPQRPVQQPMPQQPVQQQATRQRAQPVQPQSPCAYGDNAYCNDNRPTYDNRQVYDNRQAARQYGDGNGSNRAQQAGGYRDYRQYKGPYDGQAPVPPGNVGGVPMPPGDVGQVYQPQPQRRTTLLDAILGQ</sequence>
<evidence type="ECO:0000256" key="5">
    <source>
        <dbReference type="ARBA" id="ARBA00022670"/>
    </source>
</evidence>
<feature type="transmembrane region" description="Helical" evidence="16">
    <location>
        <begin position="104"/>
        <end position="128"/>
    </location>
</feature>
<dbReference type="Pfam" id="PF00905">
    <property type="entry name" value="Transpeptidase"/>
    <property type="match status" value="1"/>
</dbReference>
<name>A0A561QRE5_9HYPH</name>
<dbReference type="GO" id="GO:0006508">
    <property type="term" value="P:proteolysis"/>
    <property type="evidence" value="ECO:0007669"/>
    <property type="project" value="UniProtKB-KW"/>
</dbReference>
<feature type="domain" description="Penicillin-binding protein transpeptidase" evidence="17">
    <location>
        <begin position="414"/>
        <end position="642"/>
    </location>
</feature>
<feature type="compositionally biased region" description="Acidic residues" evidence="15">
    <location>
        <begin position="47"/>
        <end position="59"/>
    </location>
</feature>
<evidence type="ECO:0000256" key="10">
    <source>
        <dbReference type="ARBA" id="ARBA00022984"/>
    </source>
</evidence>
<evidence type="ECO:0000256" key="15">
    <source>
        <dbReference type="SAM" id="MobiDB-lite"/>
    </source>
</evidence>
<keyword evidence="4" id="KW-0121">Carboxypeptidase</keyword>
<proteinExistence type="inferred from homology"/>
<dbReference type="SUPFAM" id="SSF56601">
    <property type="entry name" value="beta-lactamase/transpeptidase-like"/>
    <property type="match status" value="1"/>
</dbReference>
<keyword evidence="20" id="KW-1185">Reference proteome</keyword>
<dbReference type="PANTHER" id="PTHR32282:SF33">
    <property type="entry name" value="PEPTIDOGLYCAN GLYCOSYLTRANSFERASE"/>
    <property type="match status" value="1"/>
</dbReference>
<keyword evidence="11" id="KW-0511">Multifunctional enzyme</keyword>
<gene>
    <name evidence="19" type="ORF">FHW37_104140</name>
</gene>
<feature type="compositionally biased region" description="Basic and acidic residues" evidence="15">
    <location>
        <begin position="1"/>
        <end position="31"/>
    </location>
</feature>
<dbReference type="Proteomes" id="UP000320653">
    <property type="component" value="Unassembled WGS sequence"/>
</dbReference>
<keyword evidence="8" id="KW-0378">Hydrolase</keyword>
<feature type="compositionally biased region" description="Basic residues" evidence="15">
    <location>
        <begin position="66"/>
        <end position="76"/>
    </location>
</feature>
<dbReference type="GO" id="GO:0008955">
    <property type="term" value="F:peptidoglycan glycosyltransferase activity"/>
    <property type="evidence" value="ECO:0007669"/>
    <property type="project" value="UniProtKB-EC"/>
</dbReference>
<evidence type="ECO:0000256" key="6">
    <source>
        <dbReference type="ARBA" id="ARBA00022676"/>
    </source>
</evidence>
<keyword evidence="16" id="KW-1133">Transmembrane helix</keyword>
<evidence type="ECO:0000256" key="1">
    <source>
        <dbReference type="ARBA" id="ARBA00004752"/>
    </source>
</evidence>
<dbReference type="InterPro" id="IPR023346">
    <property type="entry name" value="Lysozyme-like_dom_sf"/>
</dbReference>
<comment type="catalytic activity">
    <reaction evidence="13">
        <text>Preferential cleavage: (Ac)2-L-Lys-D-Ala-|-D-Ala. Also transpeptidation of peptidyl-alanyl moieties that are N-acyl substituents of D-alanine.</text>
        <dbReference type="EC" id="3.4.16.4"/>
    </reaction>
</comment>
<keyword evidence="16" id="KW-0472">Membrane</keyword>
<keyword evidence="16" id="KW-0812">Transmembrane</keyword>
<evidence type="ECO:0000256" key="8">
    <source>
        <dbReference type="ARBA" id="ARBA00022801"/>
    </source>
</evidence>
<dbReference type="NCBIfam" id="TIGR02074">
    <property type="entry name" value="PBP_1a_fam"/>
    <property type="match status" value="1"/>
</dbReference>
<dbReference type="GO" id="GO:0009252">
    <property type="term" value="P:peptidoglycan biosynthetic process"/>
    <property type="evidence" value="ECO:0007669"/>
    <property type="project" value="UniProtKB-UniPathway"/>
</dbReference>
<evidence type="ECO:0000313" key="20">
    <source>
        <dbReference type="Proteomes" id="UP000320653"/>
    </source>
</evidence>
<evidence type="ECO:0000256" key="14">
    <source>
        <dbReference type="ARBA" id="ARBA00049902"/>
    </source>
</evidence>
<keyword evidence="10" id="KW-0573">Peptidoglycan synthesis</keyword>
<evidence type="ECO:0000256" key="9">
    <source>
        <dbReference type="ARBA" id="ARBA00022960"/>
    </source>
</evidence>
<comment type="pathway">
    <text evidence="1">Cell wall biogenesis; peptidoglycan biosynthesis.</text>
</comment>
<evidence type="ECO:0000313" key="19">
    <source>
        <dbReference type="EMBL" id="TWF52872.1"/>
    </source>
</evidence>
<dbReference type="InterPro" id="IPR036950">
    <property type="entry name" value="PBP_transglycosylase"/>
</dbReference>
<evidence type="ECO:0000256" key="12">
    <source>
        <dbReference type="ARBA" id="ARBA00023316"/>
    </source>
</evidence>
<comment type="similarity">
    <text evidence="3">In the N-terminal section; belongs to the glycosyltransferase 51 family.</text>
</comment>
<feature type="region of interest" description="Disordered" evidence="15">
    <location>
        <begin position="1"/>
        <end position="92"/>
    </location>
</feature>
<keyword evidence="7" id="KW-0808">Transferase</keyword>
<dbReference type="GO" id="GO:0008360">
    <property type="term" value="P:regulation of cell shape"/>
    <property type="evidence" value="ECO:0007669"/>
    <property type="project" value="UniProtKB-KW"/>
</dbReference>
<keyword evidence="9" id="KW-0133">Cell shape</keyword>
<comment type="catalytic activity">
    <reaction evidence="14">
        <text>[GlcNAc-(1-&gt;4)-Mur2Ac(oyl-L-Ala-gamma-D-Glu-L-Lys-D-Ala-D-Ala)](n)-di-trans,octa-cis-undecaprenyl diphosphate + beta-D-GlcNAc-(1-&gt;4)-Mur2Ac(oyl-L-Ala-gamma-D-Glu-L-Lys-D-Ala-D-Ala)-di-trans,octa-cis-undecaprenyl diphosphate = [GlcNAc-(1-&gt;4)-Mur2Ac(oyl-L-Ala-gamma-D-Glu-L-Lys-D-Ala-D-Ala)](n+1)-di-trans,octa-cis-undecaprenyl diphosphate + di-trans,octa-cis-undecaprenyl diphosphate + H(+)</text>
        <dbReference type="Rhea" id="RHEA:23708"/>
        <dbReference type="Rhea" id="RHEA-COMP:9602"/>
        <dbReference type="Rhea" id="RHEA-COMP:9603"/>
        <dbReference type="ChEBI" id="CHEBI:15378"/>
        <dbReference type="ChEBI" id="CHEBI:58405"/>
        <dbReference type="ChEBI" id="CHEBI:60033"/>
        <dbReference type="ChEBI" id="CHEBI:78435"/>
        <dbReference type="EC" id="2.4.99.28"/>
    </reaction>
</comment>
<evidence type="ECO:0000256" key="3">
    <source>
        <dbReference type="ARBA" id="ARBA00007739"/>
    </source>
</evidence>
<keyword evidence="5" id="KW-0645">Protease</keyword>